<dbReference type="AlphaFoldDB" id="A0A382L8S9"/>
<accession>A0A382L8S9</accession>
<dbReference type="InterPro" id="IPR036291">
    <property type="entry name" value="NAD(P)-bd_dom_sf"/>
</dbReference>
<evidence type="ECO:0000313" key="1">
    <source>
        <dbReference type="EMBL" id="SVC32383.1"/>
    </source>
</evidence>
<reference evidence="1" key="1">
    <citation type="submission" date="2018-05" db="EMBL/GenBank/DDBJ databases">
        <authorList>
            <person name="Lanie J.A."/>
            <person name="Ng W.-L."/>
            <person name="Kazmierczak K.M."/>
            <person name="Andrzejewski T.M."/>
            <person name="Davidsen T.M."/>
            <person name="Wayne K.J."/>
            <person name="Tettelin H."/>
            <person name="Glass J.I."/>
            <person name="Rusch D."/>
            <person name="Podicherti R."/>
            <person name="Tsui H.-C.T."/>
            <person name="Winkler M.E."/>
        </authorList>
    </citation>
    <scope>NUCLEOTIDE SEQUENCE</scope>
</reference>
<protein>
    <recommendedName>
        <fullName evidence="2">NAD-dependent epimerase/dehydratase domain-containing protein</fullName>
    </recommendedName>
</protein>
<feature type="non-terminal residue" evidence="1">
    <location>
        <position position="1"/>
    </location>
</feature>
<name>A0A382L8S9_9ZZZZ</name>
<sequence>ITGHTSGIGLSLTTYCDNNNHEWIGFSRSNGYDINDPHPIIEKALDCDVFINNAHDKYAQVWVLYHLWQKWKEEKKQIVSVSSLSPDVTKNTIWPYSTEKCALDHACEQLQNSKGNCRIINIKPGFVDTPRVASFGSGHKMDPDYIAKVVMWCIEQPEYLMTLRIAPYPDPGSSA</sequence>
<proteinExistence type="predicted"/>
<dbReference type="EMBL" id="UINC01085133">
    <property type="protein sequence ID" value="SVC32383.1"/>
    <property type="molecule type" value="Genomic_DNA"/>
</dbReference>
<evidence type="ECO:0008006" key="2">
    <source>
        <dbReference type="Google" id="ProtNLM"/>
    </source>
</evidence>
<dbReference type="SUPFAM" id="SSF51735">
    <property type="entry name" value="NAD(P)-binding Rossmann-fold domains"/>
    <property type="match status" value="1"/>
</dbReference>
<gene>
    <name evidence="1" type="ORF">METZ01_LOCUS285237</name>
</gene>
<organism evidence="1">
    <name type="scientific">marine metagenome</name>
    <dbReference type="NCBI Taxonomy" id="408172"/>
    <lineage>
        <taxon>unclassified sequences</taxon>
        <taxon>metagenomes</taxon>
        <taxon>ecological metagenomes</taxon>
    </lineage>
</organism>
<dbReference type="Gene3D" id="3.40.50.720">
    <property type="entry name" value="NAD(P)-binding Rossmann-like Domain"/>
    <property type="match status" value="1"/>
</dbReference>